<dbReference type="GO" id="GO:0007169">
    <property type="term" value="P:cell surface receptor protein tyrosine kinase signaling pathway"/>
    <property type="evidence" value="ECO:0007669"/>
    <property type="project" value="TreeGrafter"/>
</dbReference>
<dbReference type="EMBL" id="MU004643">
    <property type="protein sequence ID" value="KAF2647280.1"/>
    <property type="molecule type" value="Genomic_DNA"/>
</dbReference>
<protein>
    <recommendedName>
        <fullName evidence="1">Protein kinase domain-containing protein</fullName>
    </recommendedName>
</protein>
<dbReference type="GO" id="GO:0043235">
    <property type="term" value="C:receptor complex"/>
    <property type="evidence" value="ECO:0007669"/>
    <property type="project" value="TreeGrafter"/>
</dbReference>
<dbReference type="Pfam" id="PF00069">
    <property type="entry name" value="Pkinase"/>
    <property type="match status" value="1"/>
</dbReference>
<organism evidence="2 3">
    <name type="scientific">Lophiostoma macrostomum CBS 122681</name>
    <dbReference type="NCBI Taxonomy" id="1314788"/>
    <lineage>
        <taxon>Eukaryota</taxon>
        <taxon>Fungi</taxon>
        <taxon>Dikarya</taxon>
        <taxon>Ascomycota</taxon>
        <taxon>Pezizomycotina</taxon>
        <taxon>Dothideomycetes</taxon>
        <taxon>Pleosporomycetidae</taxon>
        <taxon>Pleosporales</taxon>
        <taxon>Lophiostomataceae</taxon>
        <taxon>Lophiostoma</taxon>
    </lineage>
</organism>
<dbReference type="SMART" id="SM00220">
    <property type="entry name" value="S_TKc"/>
    <property type="match status" value="1"/>
</dbReference>
<dbReference type="AlphaFoldDB" id="A0A6A6SI75"/>
<gene>
    <name evidence="2" type="ORF">K491DRAFT_763773</name>
</gene>
<feature type="domain" description="Protein kinase" evidence="1">
    <location>
        <begin position="30"/>
        <end position="269"/>
    </location>
</feature>
<dbReference type="PROSITE" id="PS00108">
    <property type="entry name" value="PROTEIN_KINASE_ST"/>
    <property type="match status" value="1"/>
</dbReference>
<dbReference type="SUPFAM" id="SSF56112">
    <property type="entry name" value="Protein kinase-like (PK-like)"/>
    <property type="match status" value="1"/>
</dbReference>
<dbReference type="Proteomes" id="UP000799324">
    <property type="component" value="Unassembled WGS sequence"/>
</dbReference>
<reference evidence="2" key="1">
    <citation type="journal article" date="2020" name="Stud. Mycol.">
        <title>101 Dothideomycetes genomes: a test case for predicting lifestyles and emergence of pathogens.</title>
        <authorList>
            <person name="Haridas S."/>
            <person name="Albert R."/>
            <person name="Binder M."/>
            <person name="Bloem J."/>
            <person name="Labutti K."/>
            <person name="Salamov A."/>
            <person name="Andreopoulos B."/>
            <person name="Baker S."/>
            <person name="Barry K."/>
            <person name="Bills G."/>
            <person name="Bluhm B."/>
            <person name="Cannon C."/>
            <person name="Castanera R."/>
            <person name="Culley D."/>
            <person name="Daum C."/>
            <person name="Ezra D."/>
            <person name="Gonzalez J."/>
            <person name="Henrissat B."/>
            <person name="Kuo A."/>
            <person name="Liang C."/>
            <person name="Lipzen A."/>
            <person name="Lutzoni F."/>
            <person name="Magnuson J."/>
            <person name="Mondo S."/>
            <person name="Nolan M."/>
            <person name="Ohm R."/>
            <person name="Pangilinan J."/>
            <person name="Park H.-J."/>
            <person name="Ramirez L."/>
            <person name="Alfaro M."/>
            <person name="Sun H."/>
            <person name="Tritt A."/>
            <person name="Yoshinaga Y."/>
            <person name="Zwiers L.-H."/>
            <person name="Turgeon B."/>
            <person name="Goodwin S."/>
            <person name="Spatafora J."/>
            <person name="Crous P."/>
            <person name="Grigoriev I."/>
        </authorList>
    </citation>
    <scope>NUCLEOTIDE SEQUENCE</scope>
    <source>
        <strain evidence="2">CBS 122681</strain>
    </source>
</reference>
<evidence type="ECO:0000313" key="3">
    <source>
        <dbReference type="Proteomes" id="UP000799324"/>
    </source>
</evidence>
<dbReference type="InterPro" id="IPR008271">
    <property type="entry name" value="Ser/Thr_kinase_AS"/>
</dbReference>
<dbReference type="OrthoDB" id="626167at2759"/>
<evidence type="ECO:0000259" key="1">
    <source>
        <dbReference type="PROSITE" id="PS50011"/>
    </source>
</evidence>
<keyword evidence="3" id="KW-1185">Reference proteome</keyword>
<dbReference type="PANTHER" id="PTHR24416">
    <property type="entry name" value="TYROSINE-PROTEIN KINASE RECEPTOR"/>
    <property type="match status" value="1"/>
</dbReference>
<dbReference type="GO" id="GO:0005886">
    <property type="term" value="C:plasma membrane"/>
    <property type="evidence" value="ECO:0007669"/>
    <property type="project" value="TreeGrafter"/>
</dbReference>
<dbReference type="Gene3D" id="1.10.510.10">
    <property type="entry name" value="Transferase(Phosphotransferase) domain 1"/>
    <property type="match status" value="1"/>
</dbReference>
<proteinExistence type="predicted"/>
<accession>A0A6A6SI75</accession>
<dbReference type="InterPro" id="IPR011009">
    <property type="entry name" value="Kinase-like_dom_sf"/>
</dbReference>
<evidence type="ECO:0000313" key="2">
    <source>
        <dbReference type="EMBL" id="KAF2647280.1"/>
    </source>
</evidence>
<name>A0A6A6SI75_9PLEO</name>
<dbReference type="InterPro" id="IPR000719">
    <property type="entry name" value="Prot_kinase_dom"/>
</dbReference>
<dbReference type="PANTHER" id="PTHR24416:SF617">
    <property type="entry name" value="RET ONCOGENE, ISOFORM A"/>
    <property type="match status" value="1"/>
</dbReference>
<dbReference type="InterPro" id="IPR050122">
    <property type="entry name" value="RTK"/>
</dbReference>
<sequence length="269" mass="30925">MGDTDLPSACSSSVATDPYMIRFSASARRVRPAEAYSDYGFIAVLALIQRLTIDLLLMTWQAGFAFKRFFKSKVLDNPYREVVQEIVVLRHPAVRDHLYIVQLIGVCWDIPDSNHVWPVLVFEKTHLGNLDHFMRSGNRRNLRLEDKLKFCVEIDIIHGDVKPKNVLIFEEETGLYTTKVADFGFSTYFYEEQEDLIQMPESVLWTALEHHSNYHTSQSAKPWTCTPSSCLDPDTKKQNADRDHLLSCLAPAQPTFDYNPLLSHSLKRE</sequence>
<dbReference type="GO" id="GO:0004714">
    <property type="term" value="F:transmembrane receptor protein tyrosine kinase activity"/>
    <property type="evidence" value="ECO:0007669"/>
    <property type="project" value="TreeGrafter"/>
</dbReference>
<dbReference type="GO" id="GO:0005524">
    <property type="term" value="F:ATP binding"/>
    <property type="evidence" value="ECO:0007669"/>
    <property type="project" value="InterPro"/>
</dbReference>
<dbReference type="PROSITE" id="PS50011">
    <property type="entry name" value="PROTEIN_KINASE_DOM"/>
    <property type="match status" value="1"/>
</dbReference>